<proteinExistence type="inferred from homology"/>
<evidence type="ECO:0000313" key="6">
    <source>
        <dbReference type="Proteomes" id="UP001500523"/>
    </source>
</evidence>
<comment type="caution">
    <text evidence="5">The sequence shown here is derived from an EMBL/GenBank/DDBJ whole genome shotgun (WGS) entry which is preliminary data.</text>
</comment>
<gene>
    <name evidence="5" type="ORF">GCM10022268_32820</name>
</gene>
<dbReference type="PANTHER" id="PTHR48081:SF8">
    <property type="entry name" value="ALPHA_BETA HYDROLASE FOLD-3 DOMAIN-CONTAINING PROTEIN-RELATED"/>
    <property type="match status" value="1"/>
</dbReference>
<dbReference type="InterPro" id="IPR029058">
    <property type="entry name" value="AB_hydrolase_fold"/>
</dbReference>
<sequence length="324" mass="34388">MTDHYVRPDVRQFLDYLNALPGPRTHELDPVAARQMFTATKDLTDLPLGDLATIRDIAIPGPDGPIPARLFDAAETRVPGPVMVFYHGGGFVFGEIETHASLCAEMARVLGMPVLSVEYRLAPEHRWPAAPDDAEAAARWVVSNPAALGRTATGLVLSGDSAGGMLTIVTAMALRDRPAAVPVIAQAPLYPVTDPAGRYPSFEEFAEGYLLTKAAMLWFGDAYQADIAHMRGSPMLAPLAGMPPAVIVAASLDPLRDQGRAYAARLIEAGVPTVYREAVGTIHGFATLRKAIPSAVGDIAGFLVALKAVVAESEAARVMVQAAR</sequence>
<dbReference type="EMBL" id="BAABBF010000010">
    <property type="protein sequence ID" value="GAA3722036.1"/>
    <property type="molecule type" value="Genomic_DNA"/>
</dbReference>
<keyword evidence="6" id="KW-1185">Reference proteome</keyword>
<dbReference type="InterPro" id="IPR033140">
    <property type="entry name" value="Lipase_GDXG_put_SER_AS"/>
</dbReference>
<dbReference type="PROSITE" id="PS01174">
    <property type="entry name" value="LIPASE_GDXG_SER"/>
    <property type="match status" value="1"/>
</dbReference>
<evidence type="ECO:0000256" key="2">
    <source>
        <dbReference type="ARBA" id="ARBA00022801"/>
    </source>
</evidence>
<evidence type="ECO:0000256" key="1">
    <source>
        <dbReference type="ARBA" id="ARBA00010515"/>
    </source>
</evidence>
<accession>A0ABP7ENN1</accession>
<evidence type="ECO:0000259" key="4">
    <source>
        <dbReference type="Pfam" id="PF07859"/>
    </source>
</evidence>
<keyword evidence="2 5" id="KW-0378">Hydrolase</keyword>
<protein>
    <submittedName>
        <fullName evidence="5">Alpha/beta hydrolase</fullName>
    </submittedName>
</protein>
<dbReference type="Proteomes" id="UP001500523">
    <property type="component" value="Unassembled WGS sequence"/>
</dbReference>
<dbReference type="GO" id="GO:0016787">
    <property type="term" value="F:hydrolase activity"/>
    <property type="evidence" value="ECO:0007669"/>
    <property type="project" value="UniProtKB-KW"/>
</dbReference>
<feature type="domain" description="Alpha/beta hydrolase fold-3" evidence="4">
    <location>
        <begin position="83"/>
        <end position="286"/>
    </location>
</feature>
<name>A0ABP7ENN1_9SPHN</name>
<comment type="similarity">
    <text evidence="1">Belongs to the 'GDXG' lipolytic enzyme family.</text>
</comment>
<evidence type="ECO:0000313" key="5">
    <source>
        <dbReference type="EMBL" id="GAA3722036.1"/>
    </source>
</evidence>
<dbReference type="SUPFAM" id="SSF53474">
    <property type="entry name" value="alpha/beta-Hydrolases"/>
    <property type="match status" value="1"/>
</dbReference>
<dbReference type="InterPro" id="IPR013094">
    <property type="entry name" value="AB_hydrolase_3"/>
</dbReference>
<organism evidence="5 6">
    <name type="scientific">Sphingomonas cynarae</name>
    <dbReference type="NCBI Taxonomy" id="930197"/>
    <lineage>
        <taxon>Bacteria</taxon>
        <taxon>Pseudomonadati</taxon>
        <taxon>Pseudomonadota</taxon>
        <taxon>Alphaproteobacteria</taxon>
        <taxon>Sphingomonadales</taxon>
        <taxon>Sphingomonadaceae</taxon>
        <taxon>Sphingomonas</taxon>
    </lineage>
</organism>
<dbReference type="Gene3D" id="3.40.50.1820">
    <property type="entry name" value="alpha/beta hydrolase"/>
    <property type="match status" value="1"/>
</dbReference>
<evidence type="ECO:0000256" key="3">
    <source>
        <dbReference type="PROSITE-ProRule" id="PRU10038"/>
    </source>
</evidence>
<reference evidence="6" key="1">
    <citation type="journal article" date="2019" name="Int. J. Syst. Evol. Microbiol.">
        <title>The Global Catalogue of Microorganisms (GCM) 10K type strain sequencing project: providing services to taxonomists for standard genome sequencing and annotation.</title>
        <authorList>
            <consortium name="The Broad Institute Genomics Platform"/>
            <consortium name="The Broad Institute Genome Sequencing Center for Infectious Disease"/>
            <person name="Wu L."/>
            <person name="Ma J."/>
        </authorList>
    </citation>
    <scope>NUCLEOTIDE SEQUENCE [LARGE SCALE GENOMIC DNA]</scope>
    <source>
        <strain evidence="6">JCM 17498</strain>
    </source>
</reference>
<dbReference type="PANTHER" id="PTHR48081">
    <property type="entry name" value="AB HYDROLASE SUPERFAMILY PROTEIN C4A8.06C"/>
    <property type="match status" value="1"/>
</dbReference>
<dbReference type="Pfam" id="PF07859">
    <property type="entry name" value="Abhydrolase_3"/>
    <property type="match status" value="1"/>
</dbReference>
<dbReference type="RefSeq" id="WP_344694472.1">
    <property type="nucleotide sequence ID" value="NZ_BAABBF010000010.1"/>
</dbReference>
<feature type="active site" evidence="3">
    <location>
        <position position="161"/>
    </location>
</feature>
<dbReference type="InterPro" id="IPR050300">
    <property type="entry name" value="GDXG_lipolytic_enzyme"/>
</dbReference>